<dbReference type="GO" id="GO:0003677">
    <property type="term" value="F:DNA binding"/>
    <property type="evidence" value="ECO:0007669"/>
    <property type="project" value="InterPro"/>
</dbReference>
<dbReference type="EMBL" id="CP003282">
    <property type="protein sequence ID" value="AFG36589.1"/>
    <property type="molecule type" value="Genomic_DNA"/>
</dbReference>
<evidence type="ECO:0000313" key="3">
    <source>
        <dbReference type="Proteomes" id="UP000007383"/>
    </source>
</evidence>
<dbReference type="HOGENOM" id="CLU_066192_17_8_12"/>
<evidence type="ECO:0000259" key="1">
    <source>
        <dbReference type="PROSITE" id="PS50943"/>
    </source>
</evidence>
<dbReference type="SUPFAM" id="SSF47413">
    <property type="entry name" value="lambda repressor-like DNA-binding domains"/>
    <property type="match status" value="1"/>
</dbReference>
<dbReference type="InterPro" id="IPR010982">
    <property type="entry name" value="Lambda_DNA-bd_dom_sf"/>
</dbReference>
<dbReference type="PATRIC" id="fig|889378.3.peg.495"/>
<reference evidence="3" key="1">
    <citation type="journal article" date="2013" name="Stand. Genomic Sci.">
        <title>Complete genome sequence of the halophilic bacterium Spirochaeta africana type strain (Z-7692(T)) from the alkaline Lake Magadi in the East African Rift.</title>
        <authorList>
            <person name="Liolos K."/>
            <person name="Abt B."/>
            <person name="Scheuner C."/>
            <person name="Teshima H."/>
            <person name="Held B."/>
            <person name="Lapidus A."/>
            <person name="Nolan M."/>
            <person name="Lucas S."/>
            <person name="Deshpande S."/>
            <person name="Cheng J.F."/>
            <person name="Tapia R."/>
            <person name="Goodwin L.A."/>
            <person name="Pitluck S."/>
            <person name="Pagani I."/>
            <person name="Ivanova N."/>
            <person name="Mavromatis K."/>
            <person name="Mikhailova N."/>
            <person name="Huntemann M."/>
            <person name="Pati A."/>
            <person name="Chen A."/>
            <person name="Palaniappan K."/>
            <person name="Land M."/>
            <person name="Rohde M."/>
            <person name="Tindall B.J."/>
            <person name="Detter J.C."/>
            <person name="Goker M."/>
            <person name="Bristow J."/>
            <person name="Eisen J.A."/>
            <person name="Markowitz V."/>
            <person name="Hugenholtz P."/>
            <person name="Woyke T."/>
            <person name="Klenk H.P."/>
            <person name="Kyrpides N.C."/>
        </authorList>
    </citation>
    <scope>NUCLEOTIDE SEQUENCE</scope>
    <source>
        <strain evidence="3">ATCC 700263 / DSM 8902 / Z-7692</strain>
    </source>
</reference>
<dbReference type="InterPro" id="IPR001387">
    <property type="entry name" value="Cro/C1-type_HTH"/>
</dbReference>
<evidence type="ECO:0000313" key="2">
    <source>
        <dbReference type="EMBL" id="AFG36589.1"/>
    </source>
</evidence>
<accession>H9UGE6</accession>
<keyword evidence="3" id="KW-1185">Reference proteome</keyword>
<dbReference type="Proteomes" id="UP000007383">
    <property type="component" value="Chromosome"/>
</dbReference>
<organism evidence="2 3">
    <name type="scientific">Spirochaeta africana (strain ATCC 700263 / DSM 8902 / Z-7692)</name>
    <dbReference type="NCBI Taxonomy" id="889378"/>
    <lineage>
        <taxon>Bacteria</taxon>
        <taxon>Pseudomonadati</taxon>
        <taxon>Spirochaetota</taxon>
        <taxon>Spirochaetia</taxon>
        <taxon>Spirochaetales</taxon>
        <taxon>Spirochaetaceae</taxon>
        <taxon>Spirochaeta</taxon>
    </lineage>
</organism>
<dbReference type="CDD" id="cd00093">
    <property type="entry name" value="HTH_XRE"/>
    <property type="match status" value="1"/>
</dbReference>
<dbReference type="KEGG" id="sfc:Spiaf_0486"/>
<dbReference type="Pfam" id="PF01381">
    <property type="entry name" value="HTH_3"/>
    <property type="match status" value="1"/>
</dbReference>
<protein>
    <submittedName>
        <fullName evidence="2">Putative transcriptional regulator</fullName>
    </submittedName>
</protein>
<name>H9UGE6_SPIAZ</name>
<dbReference type="STRING" id="889378.Spiaf_0486"/>
<dbReference type="AlphaFoldDB" id="H9UGE6"/>
<dbReference type="SMART" id="SM00530">
    <property type="entry name" value="HTH_XRE"/>
    <property type="match status" value="1"/>
</dbReference>
<feature type="domain" description="HTH cro/C1-type" evidence="1">
    <location>
        <begin position="17"/>
        <end position="70"/>
    </location>
</feature>
<dbReference type="RefSeq" id="WP_014454586.1">
    <property type="nucleotide sequence ID" value="NC_017098.1"/>
</dbReference>
<dbReference type="Gene3D" id="1.10.260.40">
    <property type="entry name" value="lambda repressor-like DNA-binding domains"/>
    <property type="match status" value="1"/>
</dbReference>
<proteinExistence type="predicted"/>
<dbReference type="OrthoDB" id="361759at2"/>
<dbReference type="PROSITE" id="PS50943">
    <property type="entry name" value="HTH_CROC1"/>
    <property type="match status" value="1"/>
</dbReference>
<gene>
    <name evidence="2" type="ordered locus">Spiaf_0486</name>
</gene>
<sequence>MQSNKSDIHLVLSNNTRTARLRLGYSQQELAERANLSTGHINDIEQSRKWLSADSLQRLADALGLEPFMLLLPGNGGPGPDSGNPEAQAWYLLMDFSLQLRERITEAVDEVVHTTRRELLQQADFSQQPLTARPRTPDDTH</sequence>
<dbReference type="eggNOG" id="COG1396">
    <property type="taxonomic scope" value="Bacteria"/>
</dbReference>